<dbReference type="GO" id="GO:0030983">
    <property type="term" value="F:mismatched DNA binding"/>
    <property type="evidence" value="ECO:0007669"/>
    <property type="project" value="InterPro"/>
</dbReference>
<dbReference type="SUPFAM" id="SSF118116">
    <property type="entry name" value="DNA mismatch repair protein MutL"/>
    <property type="match status" value="1"/>
</dbReference>
<dbReference type="EMBL" id="FLLR01000003">
    <property type="protein sequence ID" value="SBO13787.1"/>
    <property type="molecule type" value="Genomic_DNA"/>
</dbReference>
<dbReference type="SMART" id="SM01340">
    <property type="entry name" value="DNA_mis_repair"/>
    <property type="match status" value="1"/>
</dbReference>
<evidence type="ECO:0000313" key="11">
    <source>
        <dbReference type="Proteomes" id="UP000078419"/>
    </source>
</evidence>
<dbReference type="CDD" id="cd16926">
    <property type="entry name" value="HATPase_MutL-MLH-PMS-like"/>
    <property type="match status" value="1"/>
</dbReference>
<dbReference type="GO" id="GO:0032300">
    <property type="term" value="C:mismatch repair complex"/>
    <property type="evidence" value="ECO:0007669"/>
    <property type="project" value="InterPro"/>
</dbReference>
<dbReference type="InterPro" id="IPR036890">
    <property type="entry name" value="HATPase_C_sf"/>
</dbReference>
<evidence type="ECO:0000313" key="8">
    <source>
        <dbReference type="EMBL" id="CEG20727.1"/>
    </source>
</evidence>
<keyword evidence="3 5" id="KW-0227">DNA damage</keyword>
<dbReference type="PROSITE" id="PS00058">
    <property type="entry name" value="DNA_MISMATCH_REPAIR_1"/>
    <property type="match status" value="1"/>
</dbReference>
<dbReference type="Pfam" id="PF08676">
    <property type="entry name" value="MutL_C"/>
    <property type="match status" value="1"/>
</dbReference>
<dbReference type="RefSeq" id="WP_060757768.1">
    <property type="nucleotide sequence ID" value="NZ_CCXQ01000070.1"/>
</dbReference>
<dbReference type="HAMAP" id="MF_00149">
    <property type="entry name" value="DNA_mis_repair"/>
    <property type="match status" value="1"/>
</dbReference>
<dbReference type="Gene3D" id="3.30.1540.20">
    <property type="entry name" value="MutL, C-terminal domain, dimerisation subdomain"/>
    <property type="match status" value="1"/>
</dbReference>
<dbReference type="InterPro" id="IPR038973">
    <property type="entry name" value="MutL/Mlh/Pms-like"/>
</dbReference>
<dbReference type="Gene3D" id="3.30.1370.100">
    <property type="entry name" value="MutL, C-terminal domain, regulatory subdomain"/>
    <property type="match status" value="1"/>
</dbReference>
<evidence type="ECO:0000313" key="9">
    <source>
        <dbReference type="EMBL" id="SBO13787.1"/>
    </source>
</evidence>
<dbReference type="InterPro" id="IPR014721">
    <property type="entry name" value="Ribsml_uS5_D2-typ_fold_subgr"/>
</dbReference>
<dbReference type="InterPro" id="IPR002099">
    <property type="entry name" value="MutL/Mlh/PMS"/>
</dbReference>
<dbReference type="InterPro" id="IPR042120">
    <property type="entry name" value="MutL_C_dimsub"/>
</dbReference>
<reference evidence="8 10" key="1">
    <citation type="submission" date="2014-09" db="EMBL/GenBank/DDBJ databases">
        <authorList>
            <person name="Loux Valentin"/>
            <person name="Dugat Thibaut"/>
        </authorList>
    </citation>
    <scope>NUCLEOTIDE SEQUENCE [LARGE SCALE GENOMIC DNA]</scope>
    <source>
        <strain evidence="8 10">BOV-10_179</strain>
    </source>
</reference>
<gene>
    <name evidence="5 8" type="primary">mutL</name>
    <name evidence="9" type="ORF">ANAPC1_00125</name>
    <name evidence="8" type="ORF">ANAPHAGO_00488</name>
</gene>
<dbReference type="InterPro" id="IPR037198">
    <property type="entry name" value="MutL_C_sf"/>
</dbReference>
<proteinExistence type="inferred from homology"/>
<dbReference type="SUPFAM" id="SSF54211">
    <property type="entry name" value="Ribosomal protein S5 domain 2-like"/>
    <property type="match status" value="1"/>
</dbReference>
<dbReference type="Gene3D" id="3.30.565.10">
    <property type="entry name" value="Histidine kinase-like ATPase, C-terminal domain"/>
    <property type="match status" value="1"/>
</dbReference>
<dbReference type="InterPro" id="IPR014762">
    <property type="entry name" value="DNA_mismatch_repair_CS"/>
</dbReference>
<dbReference type="Gene3D" id="3.30.230.10">
    <property type="match status" value="1"/>
</dbReference>
<protein>
    <recommendedName>
        <fullName evidence="2 5">DNA mismatch repair protein MutL</fullName>
    </recommendedName>
</protein>
<sequence>MPIVVLSAQTINKIAAGEVIDCPASVVKELVENSIDAGAKTINVHVDKGGRNLISVSDDGCGIACEEMEKAFIGHATSKLIDGDLANVKTMGFRGEGLTAVASVARVKMVSKHVDAERAWSITFEGGEKTRDLTPGVLSCGTHVEVRDLFFATPTRLKFLRTEKAEMQNIVDLLNRLAMINYTIAFSLTIVERQIFKYSAQESLIERLKEMRAFGEVFCEQSLEINHSIDHVRVYGHIGLPTFNKSKPGMVHTFVNGRPIYSTLLLGAVKSAYHGLIPKDRHPVVVLALDVMPAYVDVNVHPSKMEVRFQDKRLVYKAVLDALGEALSSNVYARFSPAAATSEGHDHFAMDSIEKTYGKFFSEDTEAASTMQLQPEALNHNIPLLFGSSHVDDSKRTHDTGFCADHTHHHDTKGSVHTKSFSARSSSSAESKMEQGCMLEEPPLGYAVCQLFERYIISRAGDYVIIVDQHAAHERLVCEYIKKVTEQEGIKRQVLLMPEFIELGNEYELELLTEYREKLRDLGLIVEPMGDLTVVVREVPAIFGVVDAKALISKILESIMAKGDELFVKGKLSHICGTVACYSSIRSGRIMKLEEMNSLLRHMESTPHSGQCNHGRPTYVKLKLSEIDKLFERT</sequence>
<evidence type="ECO:0000259" key="6">
    <source>
        <dbReference type="SMART" id="SM00853"/>
    </source>
</evidence>
<dbReference type="InterPro" id="IPR013507">
    <property type="entry name" value="DNA_mismatch_S5_2-like"/>
</dbReference>
<dbReference type="PANTHER" id="PTHR10073:SF12">
    <property type="entry name" value="DNA MISMATCH REPAIR PROTEIN MLH1"/>
    <property type="match status" value="1"/>
</dbReference>
<dbReference type="EMBL" id="CCXQ01000070">
    <property type="protein sequence ID" value="CEG20727.1"/>
    <property type="molecule type" value="Genomic_DNA"/>
</dbReference>
<dbReference type="Pfam" id="PF13589">
    <property type="entry name" value="HATPase_c_3"/>
    <property type="match status" value="1"/>
</dbReference>
<evidence type="ECO:0000256" key="4">
    <source>
        <dbReference type="ARBA" id="ARBA00023204"/>
    </source>
</evidence>
<dbReference type="CDD" id="cd00782">
    <property type="entry name" value="MutL_Trans"/>
    <property type="match status" value="1"/>
</dbReference>
<dbReference type="GO" id="GO:0016887">
    <property type="term" value="F:ATP hydrolysis activity"/>
    <property type="evidence" value="ECO:0007669"/>
    <property type="project" value="InterPro"/>
</dbReference>
<reference evidence="11" key="2">
    <citation type="submission" date="2016-03" db="EMBL/GenBank/DDBJ databases">
        <authorList>
            <person name="Loux Valentin"/>
        </authorList>
    </citation>
    <scope>NUCLEOTIDE SEQUENCE [LARGE SCALE GENOMIC DNA]</scope>
    <source>
        <strain evidence="11">C1</strain>
    </source>
</reference>
<dbReference type="Pfam" id="PF01119">
    <property type="entry name" value="DNA_mis_repair"/>
    <property type="match status" value="1"/>
</dbReference>
<keyword evidence="4 5" id="KW-0234">DNA repair</keyword>
<dbReference type="InterPro" id="IPR020568">
    <property type="entry name" value="Ribosomal_Su5_D2-typ_SF"/>
</dbReference>
<dbReference type="PANTHER" id="PTHR10073">
    <property type="entry name" value="DNA MISMATCH REPAIR PROTEIN MLH, PMS, MUTL"/>
    <property type="match status" value="1"/>
</dbReference>
<evidence type="ECO:0000256" key="5">
    <source>
        <dbReference type="HAMAP-Rule" id="MF_00149"/>
    </source>
</evidence>
<dbReference type="FunFam" id="3.30.565.10:FF:000003">
    <property type="entry name" value="DNA mismatch repair endonuclease MutL"/>
    <property type="match status" value="1"/>
</dbReference>
<evidence type="ECO:0000259" key="7">
    <source>
        <dbReference type="SMART" id="SM01340"/>
    </source>
</evidence>
<dbReference type="SUPFAM" id="SSF55874">
    <property type="entry name" value="ATPase domain of HSP90 chaperone/DNA topoisomerase II/histidine kinase"/>
    <property type="match status" value="1"/>
</dbReference>
<comment type="function">
    <text evidence="5">This protein is involved in the repair of mismatches in DNA. It is required for dam-dependent methyl-directed DNA mismatch repair. May act as a 'molecular matchmaker', a protein that promotes the formation of a stable complex between two or more DNA-binding proteins in an ATP-dependent manner without itself being part of a final effector complex.</text>
</comment>
<dbReference type="SMART" id="SM00853">
    <property type="entry name" value="MutL_C"/>
    <property type="match status" value="1"/>
</dbReference>
<dbReference type="GO" id="GO:0006298">
    <property type="term" value="P:mismatch repair"/>
    <property type="evidence" value="ECO:0007669"/>
    <property type="project" value="UniProtKB-UniRule"/>
</dbReference>
<dbReference type="InterPro" id="IPR042121">
    <property type="entry name" value="MutL_C_regsub"/>
</dbReference>
<dbReference type="Proteomes" id="UP000078419">
    <property type="component" value="Unassembled WGS sequence"/>
</dbReference>
<feature type="domain" description="DNA mismatch repair protein S5" evidence="7">
    <location>
        <begin position="208"/>
        <end position="328"/>
    </location>
</feature>
<organism evidence="8 10">
    <name type="scientific">Anaplasma phagocytophilum</name>
    <name type="common">Ehrlichia phagocytophila</name>
    <dbReference type="NCBI Taxonomy" id="948"/>
    <lineage>
        <taxon>Bacteria</taxon>
        <taxon>Pseudomonadati</taxon>
        <taxon>Pseudomonadota</taxon>
        <taxon>Alphaproteobacteria</taxon>
        <taxon>Rickettsiales</taxon>
        <taxon>Anaplasmataceae</taxon>
        <taxon>Anaplasma</taxon>
        <taxon>phagocytophilum group</taxon>
    </lineage>
</organism>
<evidence type="ECO:0000256" key="3">
    <source>
        <dbReference type="ARBA" id="ARBA00022763"/>
    </source>
</evidence>
<dbReference type="InterPro" id="IPR020667">
    <property type="entry name" value="DNA_mismatch_repair_MutL"/>
</dbReference>
<dbReference type="Proteomes" id="UP000055047">
    <property type="component" value="Unassembled WGS sequence"/>
</dbReference>
<name>A0A098EG18_ANAPH</name>
<comment type="similarity">
    <text evidence="1 5">Belongs to the DNA mismatch repair MutL/HexB family.</text>
</comment>
<accession>A0A098EG18</accession>
<evidence type="ECO:0000313" key="10">
    <source>
        <dbReference type="Proteomes" id="UP000055047"/>
    </source>
</evidence>
<dbReference type="GO" id="GO:0005524">
    <property type="term" value="F:ATP binding"/>
    <property type="evidence" value="ECO:0007669"/>
    <property type="project" value="InterPro"/>
</dbReference>
<dbReference type="GO" id="GO:0140664">
    <property type="term" value="F:ATP-dependent DNA damage sensor activity"/>
    <property type="evidence" value="ECO:0007669"/>
    <property type="project" value="InterPro"/>
</dbReference>
<reference evidence="9" key="3">
    <citation type="submission" date="2016-03" db="EMBL/GenBank/DDBJ databases">
        <authorList>
            <person name="Loux V."/>
        </authorList>
    </citation>
    <scope>NUCLEOTIDE SEQUENCE</scope>
    <source>
        <strain evidence="9">C1</strain>
    </source>
</reference>
<feature type="domain" description="MutL C-terminal dimerisation" evidence="6">
    <location>
        <begin position="447"/>
        <end position="591"/>
    </location>
</feature>
<evidence type="ECO:0000256" key="1">
    <source>
        <dbReference type="ARBA" id="ARBA00006082"/>
    </source>
</evidence>
<dbReference type="NCBIfam" id="TIGR00585">
    <property type="entry name" value="mutl"/>
    <property type="match status" value="1"/>
</dbReference>
<evidence type="ECO:0000256" key="2">
    <source>
        <dbReference type="ARBA" id="ARBA00021975"/>
    </source>
</evidence>
<dbReference type="InterPro" id="IPR014790">
    <property type="entry name" value="MutL_C"/>
</dbReference>
<dbReference type="AlphaFoldDB" id="A0A098EG18"/>